<evidence type="ECO:0000313" key="13">
    <source>
        <dbReference type="EMBL" id="KAG9448097.1"/>
    </source>
</evidence>
<evidence type="ECO:0000256" key="3">
    <source>
        <dbReference type="ARBA" id="ARBA00004906"/>
    </source>
</evidence>
<keyword evidence="9 10" id="KW-0472">Membrane</keyword>
<comment type="caution">
    <text evidence="13">The sequence shown here is derived from an EMBL/GenBank/DDBJ whole genome shotgun (WGS) entry which is preliminary data.</text>
</comment>
<evidence type="ECO:0000256" key="7">
    <source>
        <dbReference type="ARBA" id="ARBA00022786"/>
    </source>
</evidence>
<dbReference type="GO" id="GO:0061630">
    <property type="term" value="F:ubiquitin protein ligase activity"/>
    <property type="evidence" value="ECO:0007669"/>
    <property type="project" value="UniProtKB-EC"/>
</dbReference>
<dbReference type="InterPro" id="IPR057425">
    <property type="entry name" value="DUF2921_N"/>
</dbReference>
<dbReference type="EMBL" id="JAINDJ010000005">
    <property type="protein sequence ID" value="KAG9448097.1"/>
    <property type="molecule type" value="Genomic_DNA"/>
</dbReference>
<organism evidence="13 14">
    <name type="scientific">Aristolochia fimbriata</name>
    <name type="common">White veined hardy Dutchman's pipe vine</name>
    <dbReference type="NCBI Taxonomy" id="158543"/>
    <lineage>
        <taxon>Eukaryota</taxon>
        <taxon>Viridiplantae</taxon>
        <taxon>Streptophyta</taxon>
        <taxon>Embryophyta</taxon>
        <taxon>Tracheophyta</taxon>
        <taxon>Spermatophyta</taxon>
        <taxon>Magnoliopsida</taxon>
        <taxon>Magnoliidae</taxon>
        <taxon>Piperales</taxon>
        <taxon>Aristolochiaceae</taxon>
        <taxon>Aristolochia</taxon>
    </lineage>
</organism>
<evidence type="ECO:0000313" key="14">
    <source>
        <dbReference type="Proteomes" id="UP000825729"/>
    </source>
</evidence>
<gene>
    <name evidence="13" type="ORF">H6P81_014225</name>
</gene>
<evidence type="ECO:0000259" key="12">
    <source>
        <dbReference type="Pfam" id="PF25333"/>
    </source>
</evidence>
<proteinExistence type="predicted"/>
<name>A0AAV7EK78_ARIFI</name>
<sequence length="946" mass="105601">MSTAPFSSHSPFELSRFSISTMFFSQTRQLWALFIILLNLCPFGFSIQSLYSQHCNSIVPESIGNGIEVNRSLFPSFKGGYFTGGDSILSDNPQSAFTSPKSVRLGTTRLTETGTQGVLEIASTLVLRGGSIFGTRFSNRTRIYSGGVHKISGPRNYHPRGRATFDLHGFWSVSSGEMCLLGGGSGYSKNGNFLDLHAVVKLNYTMNSTITTSLVTGTLESLDGMGNVNYFDKISIFAFSDSSYNYTLTAEAEKSCSAMVMKENAVSLEKYSTLCSLLQRLYRGFLLEYPSNCTSHKCSPFDGFLPRFMSIRVIHCSDGNKVHLKFQLYNSSTSAYKYRPLAPQSTWVSEGSWDVEKNRLCLVACPLLNFTNSLAHISAEDCSIRLSLHLPAILSLRRRSVAVGSIWSIKDPSDSGYFERIEFRSLDKISAYFMGQKYEFTQTDRVKKLCQKKDLAKTKGKSYPGVNSLGQLNFDFSIENSQKVSVWGSCHLLTVGDTFYHSAGELIGVIEDEHVTRIPDSGAKVLTSSPNLLNVSYAIRLAAAPNFKWGRVSATEMSSDSSTGVDIAAEGLYDVETGDLCMVGCRYVYSYNQNSSMDCEILVKVHFPPVNSSTTENLEGSIISMRDKADKFYFEPLKVSSKDIFASLAPDVGRVDFEITMVLISLTLACIFAGLQLFHVKRNPDVIPSVSLLMLLVLTLGHMIPLVLNFEAVFKNHNRQNVMTWSDGWLEGNEVIVRVMTMIAFLLQFRLLQLTWSARLAGETSRKLWMDEKKAVYMCLSLYTIGGLIAGIIHFSTYGTSRPRYSGSARHWHSVWEDLRSYCGLVVDGFLLPQILLNIFVNSNQKVLTAFFYAGTTIVRLLPHAYDAYRSHRYASRVPYVYFRNSYIYANPSGDLYSTTWDVIIPCGGLLFAVILFLQQRYGGACVLPRRFRESLEYEKVSVVSG</sequence>
<reference evidence="13 14" key="1">
    <citation type="submission" date="2021-07" db="EMBL/GenBank/DDBJ databases">
        <title>The Aristolochia fimbriata genome: insights into angiosperm evolution, floral development and chemical biosynthesis.</title>
        <authorList>
            <person name="Jiao Y."/>
        </authorList>
    </citation>
    <scope>NUCLEOTIDE SEQUENCE [LARGE SCALE GENOMIC DNA]</scope>
    <source>
        <strain evidence="13">IBCAS-2021</strain>
        <tissue evidence="13">Leaf</tissue>
    </source>
</reference>
<feature type="domain" description="DUF2921" evidence="12">
    <location>
        <begin position="51"/>
        <end position="235"/>
    </location>
</feature>
<feature type="domain" description="DUF2921" evidence="12">
    <location>
        <begin position="447"/>
        <end position="637"/>
    </location>
</feature>
<evidence type="ECO:0000256" key="4">
    <source>
        <dbReference type="ARBA" id="ARBA00012483"/>
    </source>
</evidence>
<dbReference type="EC" id="2.3.2.27" evidence="4"/>
<comment type="catalytic activity">
    <reaction evidence="1">
        <text>S-ubiquitinyl-[E2 ubiquitin-conjugating enzyme]-L-cysteine + [acceptor protein]-L-lysine = [E2 ubiquitin-conjugating enzyme]-L-cysteine + N(6)-ubiquitinyl-[acceptor protein]-L-lysine.</text>
        <dbReference type="EC" id="2.3.2.27"/>
    </reaction>
</comment>
<accession>A0AAV7EK78</accession>
<evidence type="ECO:0000256" key="8">
    <source>
        <dbReference type="ARBA" id="ARBA00022989"/>
    </source>
</evidence>
<comment type="subcellular location">
    <subcellularLocation>
        <location evidence="2">Endomembrane system</location>
        <topology evidence="2">Multi-pass membrane protein</topology>
    </subcellularLocation>
</comment>
<comment type="pathway">
    <text evidence="3">Protein modification; protein ubiquitination.</text>
</comment>
<evidence type="ECO:0000259" key="11">
    <source>
        <dbReference type="Pfam" id="PF11145"/>
    </source>
</evidence>
<evidence type="ECO:0000256" key="5">
    <source>
        <dbReference type="ARBA" id="ARBA00022679"/>
    </source>
</evidence>
<feature type="transmembrane region" description="Helical" evidence="10">
    <location>
        <begin position="30"/>
        <end position="51"/>
    </location>
</feature>
<keyword evidence="6 10" id="KW-0812">Transmembrane</keyword>
<feature type="transmembrane region" description="Helical" evidence="10">
    <location>
        <begin position="659"/>
        <end position="678"/>
    </location>
</feature>
<feature type="transmembrane region" description="Helical" evidence="10">
    <location>
        <begin position="775"/>
        <end position="799"/>
    </location>
</feature>
<evidence type="ECO:0000256" key="2">
    <source>
        <dbReference type="ARBA" id="ARBA00004127"/>
    </source>
</evidence>
<evidence type="ECO:0000256" key="6">
    <source>
        <dbReference type="ARBA" id="ARBA00022692"/>
    </source>
</evidence>
<evidence type="ECO:0000256" key="1">
    <source>
        <dbReference type="ARBA" id="ARBA00000900"/>
    </source>
</evidence>
<dbReference type="GO" id="GO:0012505">
    <property type="term" value="C:endomembrane system"/>
    <property type="evidence" value="ECO:0007669"/>
    <property type="project" value="UniProtKB-SubCell"/>
</dbReference>
<evidence type="ECO:0000256" key="9">
    <source>
        <dbReference type="ARBA" id="ARBA00023136"/>
    </source>
</evidence>
<dbReference type="Pfam" id="PF11145">
    <property type="entry name" value="DUF2921"/>
    <property type="match status" value="1"/>
</dbReference>
<protein>
    <recommendedName>
        <fullName evidence="4">RING-type E3 ubiquitin transferase</fullName>
        <ecNumber evidence="4">2.3.2.27</ecNumber>
    </recommendedName>
</protein>
<feature type="transmembrane region" description="Helical" evidence="10">
    <location>
        <begin position="690"/>
        <end position="708"/>
    </location>
</feature>
<dbReference type="AlphaFoldDB" id="A0AAV7EK78"/>
<keyword evidence="5" id="KW-0808">Transferase</keyword>
<dbReference type="Pfam" id="PF25333">
    <property type="entry name" value="DUF2921_N"/>
    <property type="match status" value="3"/>
</dbReference>
<keyword evidence="8 10" id="KW-1133">Transmembrane helix</keyword>
<feature type="domain" description="DUF2921" evidence="12">
    <location>
        <begin position="253"/>
        <end position="421"/>
    </location>
</feature>
<keyword evidence="14" id="KW-1185">Reference proteome</keyword>
<feature type="transmembrane region" description="Helical" evidence="10">
    <location>
        <begin position="903"/>
        <end position="923"/>
    </location>
</feature>
<feature type="domain" description="SWEET-like" evidence="11">
    <location>
        <begin position="653"/>
        <end position="932"/>
    </location>
</feature>
<keyword evidence="7" id="KW-0833">Ubl conjugation pathway</keyword>
<dbReference type="PANTHER" id="PTHR33389">
    <property type="entry name" value="FAMILY PROTEIN, PUTATIVE (DUF2921)-RELATED"/>
    <property type="match status" value="1"/>
</dbReference>
<dbReference type="PANTHER" id="PTHR33389:SF18">
    <property type="entry name" value="OS01G0677900 PROTEIN"/>
    <property type="match status" value="1"/>
</dbReference>
<dbReference type="InterPro" id="IPR021319">
    <property type="entry name" value="DUF2921"/>
</dbReference>
<evidence type="ECO:0000256" key="10">
    <source>
        <dbReference type="SAM" id="Phobius"/>
    </source>
</evidence>
<feature type="transmembrane region" description="Helical" evidence="10">
    <location>
        <begin position="735"/>
        <end position="754"/>
    </location>
</feature>
<dbReference type="Proteomes" id="UP000825729">
    <property type="component" value="Unassembled WGS sequence"/>
</dbReference>